<dbReference type="InterPro" id="IPR036237">
    <property type="entry name" value="Xyl_isomerase-like_sf"/>
</dbReference>
<dbReference type="KEGG" id="tpol:Mal48_37770"/>
<proteinExistence type="predicted"/>
<sequence>MQTALYGSIGWKHPFGIFQVLEWAKEYGWDSVDARGMTIDIPGGPKKQLTAFGYDMLGPRQIRPTAREQLRSRCEELGIPIICLYVPSPVNLRGKLGEDCRRLFKEFVQLAADVGIEWVRAINNTTESYNNEPFTEEEAFARTVDGLKEVGKFAADLGVGILIENNENTTTSCAAELLTMKSEVVDACRMGIAYDGTNAYFQGLKEMEELKKLAGAIDVLHLKNVKRHDDPTFSYLPRGDFSYEWTSLEQGDVRWDKFLKQAVADGFDGPLTFEYVNPFKGMPADYWNILREPEKAAAEEIAYIKKVLNEIAE</sequence>
<evidence type="ECO:0000313" key="2">
    <source>
        <dbReference type="EMBL" id="QDT34515.1"/>
    </source>
</evidence>
<dbReference type="Gene3D" id="3.20.20.150">
    <property type="entry name" value="Divalent-metal-dependent TIM barrel enzymes"/>
    <property type="match status" value="1"/>
</dbReference>
<evidence type="ECO:0000259" key="1">
    <source>
        <dbReference type="Pfam" id="PF01261"/>
    </source>
</evidence>
<accession>A0A517QSD1</accession>
<dbReference type="Pfam" id="PF01261">
    <property type="entry name" value="AP_endonuc_2"/>
    <property type="match status" value="1"/>
</dbReference>
<dbReference type="EMBL" id="CP036267">
    <property type="protein sequence ID" value="QDT34515.1"/>
    <property type="molecule type" value="Genomic_DNA"/>
</dbReference>
<dbReference type="PANTHER" id="PTHR12110">
    <property type="entry name" value="HYDROXYPYRUVATE ISOMERASE"/>
    <property type="match status" value="1"/>
</dbReference>
<name>A0A517QSD1_9PLAN</name>
<dbReference type="InterPro" id="IPR013022">
    <property type="entry name" value="Xyl_isomerase-like_TIM-brl"/>
</dbReference>
<dbReference type="RefSeq" id="WP_145202571.1">
    <property type="nucleotide sequence ID" value="NZ_CP036267.1"/>
</dbReference>
<gene>
    <name evidence="2" type="primary">iolE_4</name>
    <name evidence="2" type="ORF">Mal48_37770</name>
</gene>
<keyword evidence="2" id="KW-0456">Lyase</keyword>
<protein>
    <submittedName>
        <fullName evidence="2">Inosose dehydratase</fullName>
        <ecNumber evidence="2">4.2.1.44</ecNumber>
    </submittedName>
</protein>
<dbReference type="EC" id="4.2.1.44" evidence="2"/>
<dbReference type="SUPFAM" id="SSF51658">
    <property type="entry name" value="Xylose isomerase-like"/>
    <property type="match status" value="1"/>
</dbReference>
<reference evidence="2 3" key="1">
    <citation type="submission" date="2019-02" db="EMBL/GenBank/DDBJ databases">
        <title>Deep-cultivation of Planctomycetes and their phenomic and genomic characterization uncovers novel biology.</title>
        <authorList>
            <person name="Wiegand S."/>
            <person name="Jogler M."/>
            <person name="Boedeker C."/>
            <person name="Pinto D."/>
            <person name="Vollmers J."/>
            <person name="Rivas-Marin E."/>
            <person name="Kohn T."/>
            <person name="Peeters S.H."/>
            <person name="Heuer A."/>
            <person name="Rast P."/>
            <person name="Oberbeckmann S."/>
            <person name="Bunk B."/>
            <person name="Jeske O."/>
            <person name="Meyerdierks A."/>
            <person name="Storesund J.E."/>
            <person name="Kallscheuer N."/>
            <person name="Luecker S."/>
            <person name="Lage O.M."/>
            <person name="Pohl T."/>
            <person name="Merkel B.J."/>
            <person name="Hornburger P."/>
            <person name="Mueller R.-W."/>
            <person name="Bruemmer F."/>
            <person name="Labrenz M."/>
            <person name="Spormann A.M."/>
            <person name="Op den Camp H."/>
            <person name="Overmann J."/>
            <person name="Amann R."/>
            <person name="Jetten M.S.M."/>
            <person name="Mascher T."/>
            <person name="Medema M.H."/>
            <person name="Devos D.P."/>
            <person name="Kaster A.-K."/>
            <person name="Ovreas L."/>
            <person name="Rohde M."/>
            <person name="Galperin M.Y."/>
            <person name="Jogler C."/>
        </authorList>
    </citation>
    <scope>NUCLEOTIDE SEQUENCE [LARGE SCALE GENOMIC DNA]</scope>
    <source>
        <strain evidence="2 3">Mal48</strain>
    </source>
</reference>
<evidence type="ECO:0000313" key="3">
    <source>
        <dbReference type="Proteomes" id="UP000315724"/>
    </source>
</evidence>
<dbReference type="InterPro" id="IPR050312">
    <property type="entry name" value="IolE/XylAMocC-like"/>
</dbReference>
<dbReference type="OrthoDB" id="256906at2"/>
<organism evidence="2 3">
    <name type="scientific">Thalassoglobus polymorphus</name>
    <dbReference type="NCBI Taxonomy" id="2527994"/>
    <lineage>
        <taxon>Bacteria</taxon>
        <taxon>Pseudomonadati</taxon>
        <taxon>Planctomycetota</taxon>
        <taxon>Planctomycetia</taxon>
        <taxon>Planctomycetales</taxon>
        <taxon>Planctomycetaceae</taxon>
        <taxon>Thalassoglobus</taxon>
    </lineage>
</organism>
<dbReference type="Proteomes" id="UP000315724">
    <property type="component" value="Chromosome"/>
</dbReference>
<dbReference type="GO" id="GO:0050114">
    <property type="term" value="F:myo-inosose-2 dehydratase activity"/>
    <property type="evidence" value="ECO:0007669"/>
    <property type="project" value="UniProtKB-EC"/>
</dbReference>
<feature type="domain" description="Xylose isomerase-like TIM barrel" evidence="1">
    <location>
        <begin position="22"/>
        <end position="306"/>
    </location>
</feature>
<dbReference type="AlphaFoldDB" id="A0A517QSD1"/>
<keyword evidence="3" id="KW-1185">Reference proteome</keyword>